<accession>A0A8S4RDR0</accession>
<dbReference type="Proteomes" id="UP000838756">
    <property type="component" value="Unassembled WGS sequence"/>
</dbReference>
<organism evidence="1 2">
    <name type="scientific">Pararge aegeria aegeria</name>
    <dbReference type="NCBI Taxonomy" id="348720"/>
    <lineage>
        <taxon>Eukaryota</taxon>
        <taxon>Metazoa</taxon>
        <taxon>Ecdysozoa</taxon>
        <taxon>Arthropoda</taxon>
        <taxon>Hexapoda</taxon>
        <taxon>Insecta</taxon>
        <taxon>Pterygota</taxon>
        <taxon>Neoptera</taxon>
        <taxon>Endopterygota</taxon>
        <taxon>Lepidoptera</taxon>
        <taxon>Glossata</taxon>
        <taxon>Ditrysia</taxon>
        <taxon>Papilionoidea</taxon>
        <taxon>Nymphalidae</taxon>
        <taxon>Satyrinae</taxon>
        <taxon>Satyrini</taxon>
        <taxon>Parargina</taxon>
        <taxon>Pararge</taxon>
    </lineage>
</organism>
<dbReference type="AlphaFoldDB" id="A0A8S4RDR0"/>
<sequence length="98" mass="11279">MGITTYYGFAPRIFKGNDHRVGFGFRFGEHADLQILYEFGPQTSTTPLKSKFVPGTRSVPQRRTIHRPFLELLLRAGLIGRASYHYNIVHDKSKDEPR</sequence>
<name>A0A8S4RDR0_9NEOP</name>
<keyword evidence="2" id="KW-1185">Reference proteome</keyword>
<gene>
    <name evidence="1" type="primary">jg13279</name>
    <name evidence="1" type="ORF">PAEG_LOCUS13082</name>
</gene>
<proteinExistence type="predicted"/>
<dbReference type="EMBL" id="CAKXAJ010025124">
    <property type="protein sequence ID" value="CAH2235421.1"/>
    <property type="molecule type" value="Genomic_DNA"/>
</dbReference>
<evidence type="ECO:0000313" key="2">
    <source>
        <dbReference type="Proteomes" id="UP000838756"/>
    </source>
</evidence>
<comment type="caution">
    <text evidence="1">The sequence shown here is derived from an EMBL/GenBank/DDBJ whole genome shotgun (WGS) entry which is preliminary data.</text>
</comment>
<reference evidence="1" key="1">
    <citation type="submission" date="2022-03" db="EMBL/GenBank/DDBJ databases">
        <authorList>
            <person name="Lindestad O."/>
        </authorList>
    </citation>
    <scope>NUCLEOTIDE SEQUENCE</scope>
</reference>
<dbReference type="OrthoDB" id="8188574at2759"/>
<evidence type="ECO:0000313" key="1">
    <source>
        <dbReference type="EMBL" id="CAH2235421.1"/>
    </source>
</evidence>
<protein>
    <submittedName>
        <fullName evidence="1">Jg13279 protein</fullName>
    </submittedName>
</protein>